<evidence type="ECO:0000313" key="3">
    <source>
        <dbReference type="EMBL" id="OGF78639.1"/>
    </source>
</evidence>
<organism evidence="3 4">
    <name type="scientific">Candidatus Giovannonibacteria bacterium RIFCSPHIGHO2_02_43_13</name>
    <dbReference type="NCBI Taxonomy" id="1798330"/>
    <lineage>
        <taxon>Bacteria</taxon>
        <taxon>Candidatus Giovannoniibacteriota</taxon>
    </lineage>
</organism>
<keyword evidence="1" id="KW-1133">Transmembrane helix</keyword>
<gene>
    <name evidence="3" type="ORF">A2W54_04195</name>
</gene>
<evidence type="ECO:0000256" key="1">
    <source>
        <dbReference type="SAM" id="Phobius"/>
    </source>
</evidence>
<feature type="transmembrane region" description="Helical" evidence="1">
    <location>
        <begin position="20"/>
        <end position="43"/>
    </location>
</feature>
<dbReference type="AlphaFoldDB" id="A0A1F5WSK5"/>
<dbReference type="EMBL" id="MFHI01000023">
    <property type="protein sequence ID" value="OGF78639.1"/>
    <property type="molecule type" value="Genomic_DNA"/>
</dbReference>
<comment type="caution">
    <text evidence="3">The sequence shown here is derived from an EMBL/GenBank/DDBJ whole genome shotgun (WGS) entry which is preliminary data.</text>
</comment>
<evidence type="ECO:0000259" key="2">
    <source>
        <dbReference type="Pfam" id="PF13338"/>
    </source>
</evidence>
<sequence length="201" mass="23225">MAKLVNRVDFSAKIKEKKLGIFSAANICAIFGVSPVAATFLLHRYNKRGIVVRIKQGLYALHDIVPSLPDPYIAGRLYAPSYVSREFALSYHRIIPETVYEITSVTTKATRRFEKLGKVYSYRHIKRAAFTGYKTERMDRFSFLVADPEKAFVDTLYYRILSGQKPINRFDKSKIIKERAFRYAELFKNQKLAGILKRTLK</sequence>
<protein>
    <recommendedName>
        <fullName evidence="2">AbiEi antitoxin N-terminal domain-containing protein</fullName>
    </recommendedName>
</protein>
<dbReference type="InterPro" id="IPR025159">
    <property type="entry name" value="AbiEi_N"/>
</dbReference>
<dbReference type="Pfam" id="PF13338">
    <property type="entry name" value="AbiEi_4"/>
    <property type="match status" value="1"/>
</dbReference>
<name>A0A1F5WSK5_9BACT</name>
<keyword evidence="1" id="KW-0812">Transmembrane</keyword>
<evidence type="ECO:0000313" key="4">
    <source>
        <dbReference type="Proteomes" id="UP000178425"/>
    </source>
</evidence>
<dbReference type="Proteomes" id="UP000178425">
    <property type="component" value="Unassembled WGS sequence"/>
</dbReference>
<proteinExistence type="predicted"/>
<feature type="domain" description="AbiEi antitoxin N-terminal" evidence="2">
    <location>
        <begin position="17"/>
        <end position="61"/>
    </location>
</feature>
<accession>A0A1F5WSK5</accession>
<keyword evidence="1" id="KW-0472">Membrane</keyword>
<reference evidence="3 4" key="1">
    <citation type="journal article" date="2016" name="Nat. Commun.">
        <title>Thousands of microbial genomes shed light on interconnected biogeochemical processes in an aquifer system.</title>
        <authorList>
            <person name="Anantharaman K."/>
            <person name="Brown C.T."/>
            <person name="Hug L.A."/>
            <person name="Sharon I."/>
            <person name="Castelle C.J."/>
            <person name="Probst A.J."/>
            <person name="Thomas B.C."/>
            <person name="Singh A."/>
            <person name="Wilkins M.J."/>
            <person name="Karaoz U."/>
            <person name="Brodie E.L."/>
            <person name="Williams K.H."/>
            <person name="Hubbard S.S."/>
            <person name="Banfield J.F."/>
        </authorList>
    </citation>
    <scope>NUCLEOTIDE SEQUENCE [LARGE SCALE GENOMIC DNA]</scope>
</reference>